<accession>A0A5J4WFJ7</accession>
<dbReference type="PANTHER" id="PTHR34818">
    <property type="entry name" value="PROTEIN BLI-3"/>
    <property type="match status" value="1"/>
</dbReference>
<dbReference type="InterPro" id="IPR012349">
    <property type="entry name" value="Split_barrel_FMN-bd"/>
</dbReference>
<feature type="region of interest" description="Disordered" evidence="1">
    <location>
        <begin position="355"/>
        <end position="379"/>
    </location>
</feature>
<dbReference type="InterPro" id="IPR038725">
    <property type="entry name" value="YdaG_split_barrel_FMN-bd"/>
</dbReference>
<dbReference type="InterPro" id="IPR052917">
    <property type="entry name" value="Stress-Dev_Protein"/>
</dbReference>
<evidence type="ECO:0000259" key="2">
    <source>
        <dbReference type="Pfam" id="PF16242"/>
    </source>
</evidence>
<dbReference type="EMBL" id="SNRW01002213">
    <property type="protein sequence ID" value="KAA6393496.1"/>
    <property type="molecule type" value="Genomic_DNA"/>
</dbReference>
<protein>
    <recommendedName>
        <fullName evidence="2">General stress protein FMN-binding split barrel domain-containing protein</fullName>
    </recommendedName>
</protein>
<dbReference type="Pfam" id="PF16242">
    <property type="entry name" value="Pyrid_ox_like"/>
    <property type="match status" value="2"/>
</dbReference>
<organism evidence="3 4">
    <name type="scientific">Streblomastix strix</name>
    <dbReference type="NCBI Taxonomy" id="222440"/>
    <lineage>
        <taxon>Eukaryota</taxon>
        <taxon>Metamonada</taxon>
        <taxon>Preaxostyla</taxon>
        <taxon>Oxymonadida</taxon>
        <taxon>Streblomastigidae</taxon>
        <taxon>Streblomastix</taxon>
    </lineage>
</organism>
<evidence type="ECO:0000256" key="1">
    <source>
        <dbReference type="SAM" id="MobiDB-lite"/>
    </source>
</evidence>
<sequence length="379" mass="42894">MATKQPRQTDEEKFDEEIPKNAGSQLTDVETTAEKFLVVLLEEHPSTLLISSSQLRPIPHSIQIFHNTRHGFYILTKDGSLIVRHIERNPYVTLSLSQNEGKLAIAQCTAHISSDRAFINEVWSDDQIQFGNSGSNDPELRAILISIHSIDNEGKTLDGVTLDESLYSQIQAETDEVNSGPYQTEQAIELLSQLFSIGQPAHLITFSGLGHNDRIITIRYKQGIGLFAVSSFSTNKVKEIQTDSNIALFYENKADNIQIVINAKAHPNKSPEVKKQVWNEGLKRYGLSGEQDENLAVIIFTPQRIVKLSGINNSPTELILEQIDEHKEQQLDKNGVQQVIMVKYNIKEQEKENTPIIETEKQKQKRLTLEEKQKKKKEE</sequence>
<dbReference type="Gene3D" id="2.30.110.10">
    <property type="entry name" value="Electron Transport, Fmn-binding Protein, Chain A"/>
    <property type="match status" value="2"/>
</dbReference>
<evidence type="ECO:0000313" key="4">
    <source>
        <dbReference type="Proteomes" id="UP000324800"/>
    </source>
</evidence>
<evidence type="ECO:0000313" key="3">
    <source>
        <dbReference type="EMBL" id="KAA6393496.1"/>
    </source>
</evidence>
<feature type="region of interest" description="Disordered" evidence="1">
    <location>
        <begin position="1"/>
        <end position="25"/>
    </location>
</feature>
<dbReference type="PANTHER" id="PTHR34818:SF1">
    <property type="entry name" value="PROTEIN BLI-3"/>
    <property type="match status" value="1"/>
</dbReference>
<proteinExistence type="predicted"/>
<feature type="domain" description="General stress protein FMN-binding split barrel" evidence="2">
    <location>
        <begin position="54"/>
        <end position="147"/>
    </location>
</feature>
<name>A0A5J4WFJ7_9EUKA</name>
<feature type="compositionally biased region" description="Basic and acidic residues" evidence="1">
    <location>
        <begin position="7"/>
        <end position="19"/>
    </location>
</feature>
<dbReference type="Proteomes" id="UP000324800">
    <property type="component" value="Unassembled WGS sequence"/>
</dbReference>
<dbReference type="SUPFAM" id="SSF50475">
    <property type="entry name" value="FMN-binding split barrel"/>
    <property type="match status" value="2"/>
</dbReference>
<dbReference type="AlphaFoldDB" id="A0A5J4WFJ7"/>
<gene>
    <name evidence="3" type="ORF">EZS28_010976</name>
</gene>
<reference evidence="3 4" key="1">
    <citation type="submission" date="2019-03" db="EMBL/GenBank/DDBJ databases">
        <title>Single cell metagenomics reveals metabolic interactions within the superorganism composed of flagellate Streblomastix strix and complex community of Bacteroidetes bacteria on its surface.</title>
        <authorList>
            <person name="Treitli S.C."/>
            <person name="Kolisko M."/>
            <person name="Husnik F."/>
            <person name="Keeling P."/>
            <person name="Hampl V."/>
        </authorList>
    </citation>
    <scope>NUCLEOTIDE SEQUENCE [LARGE SCALE GENOMIC DNA]</scope>
    <source>
        <strain evidence="3">ST1C</strain>
    </source>
</reference>
<comment type="caution">
    <text evidence="3">The sequence shown here is derived from an EMBL/GenBank/DDBJ whole genome shotgun (WGS) entry which is preliminary data.</text>
</comment>
<feature type="domain" description="General stress protein FMN-binding split barrel" evidence="2">
    <location>
        <begin position="226"/>
        <end position="303"/>
    </location>
</feature>